<dbReference type="EMBL" id="JAIZAY010000186">
    <property type="protein sequence ID" value="KAJ8018798.1"/>
    <property type="molecule type" value="Genomic_DNA"/>
</dbReference>
<dbReference type="Proteomes" id="UP001152320">
    <property type="component" value="Unassembled WGS sequence"/>
</dbReference>
<comment type="caution">
    <text evidence="1">The sequence shown here is derived from an EMBL/GenBank/DDBJ whole genome shotgun (WGS) entry which is preliminary data.</text>
</comment>
<reference evidence="1" key="1">
    <citation type="submission" date="2021-10" db="EMBL/GenBank/DDBJ databases">
        <title>Tropical sea cucumber genome reveals ecological adaptation and Cuvierian tubules defense mechanism.</title>
        <authorList>
            <person name="Chen T."/>
        </authorList>
    </citation>
    <scope>NUCLEOTIDE SEQUENCE</scope>
    <source>
        <strain evidence="1">Nanhai2018</strain>
        <tissue evidence="1">Muscle</tissue>
    </source>
</reference>
<name>A0A9Q1BB16_HOLLE</name>
<evidence type="ECO:0000313" key="2">
    <source>
        <dbReference type="Proteomes" id="UP001152320"/>
    </source>
</evidence>
<protein>
    <submittedName>
        <fullName evidence="1">Uncharacterized protein</fullName>
    </submittedName>
</protein>
<evidence type="ECO:0000313" key="1">
    <source>
        <dbReference type="EMBL" id="KAJ8018798.1"/>
    </source>
</evidence>
<gene>
    <name evidence="1" type="ORF">HOLleu_43018</name>
</gene>
<organism evidence="1 2">
    <name type="scientific">Holothuria leucospilota</name>
    <name type="common">Black long sea cucumber</name>
    <name type="synonym">Mertensiothuria leucospilota</name>
    <dbReference type="NCBI Taxonomy" id="206669"/>
    <lineage>
        <taxon>Eukaryota</taxon>
        <taxon>Metazoa</taxon>
        <taxon>Echinodermata</taxon>
        <taxon>Eleutherozoa</taxon>
        <taxon>Echinozoa</taxon>
        <taxon>Holothuroidea</taxon>
        <taxon>Aspidochirotacea</taxon>
        <taxon>Aspidochirotida</taxon>
        <taxon>Holothuriidae</taxon>
        <taxon>Holothuria</taxon>
    </lineage>
</organism>
<accession>A0A9Q1BB16</accession>
<keyword evidence="2" id="KW-1185">Reference proteome</keyword>
<dbReference type="PROSITE" id="PS51257">
    <property type="entry name" value="PROKAR_LIPOPROTEIN"/>
    <property type="match status" value="1"/>
</dbReference>
<proteinExistence type="predicted"/>
<dbReference type="AlphaFoldDB" id="A0A9Q1BB16"/>
<sequence length="83" mass="9309">MNGRHYLNRAGVSLYQLSQQSHSAVFATGCISQIFYQRLRCSQPLVAYQRTFYNVNNHSGMNFLTPVISHSKIKGASGVMGLR</sequence>